<name>A0A7J7KPM2_BUGNE</name>
<dbReference type="GO" id="GO:0031201">
    <property type="term" value="C:SNARE complex"/>
    <property type="evidence" value="ECO:0007669"/>
    <property type="project" value="TreeGrafter"/>
</dbReference>
<comment type="similarity">
    <text evidence="9">Belongs to the SEC20 family.</text>
</comment>
<proteinExistence type="inferred from homology"/>
<keyword evidence="8 10" id="KW-0472">Membrane</keyword>
<dbReference type="InterPro" id="IPR005606">
    <property type="entry name" value="Sec20"/>
</dbReference>
<protein>
    <submittedName>
        <fullName evidence="12">BNIP1</fullName>
    </submittedName>
</protein>
<keyword evidence="2" id="KW-0813">Transport</keyword>
<keyword evidence="6 10" id="KW-1133">Transmembrane helix</keyword>
<dbReference type="CDD" id="cd15865">
    <property type="entry name" value="SNARE_SEC20"/>
    <property type="match status" value="1"/>
</dbReference>
<dbReference type="PANTHER" id="PTHR12825">
    <property type="entry name" value="BNIP1-RELATED"/>
    <property type="match status" value="1"/>
</dbReference>
<evidence type="ECO:0000256" key="9">
    <source>
        <dbReference type="ARBA" id="ARBA00037934"/>
    </source>
</evidence>
<keyword evidence="13" id="KW-1185">Reference proteome</keyword>
<keyword evidence="7" id="KW-0175">Coiled coil</keyword>
<sequence>MNFEEELTKLALIANAAIQDVQSLADGESQLSKTEVSSKIAKARSCILSFKEKIEEVNANAKIVDKETDRVAMEVSLKHWRQELSRLNSMVRRVNLAALSIIEKQEKSALMVGGESTVSRRKILDKQAAAKGSSSVTQSLVSTSKMMAEHLQRSNDTIETLANSSKGITSTNEELKNMQGHIKNSRSLLTKYGRKENTDKIFIFLAFVFFLATVLYILKKRLWSSYSASPYNPPQDHSQEGPITI</sequence>
<dbReference type="PANTHER" id="PTHR12825:SF0">
    <property type="entry name" value="VESICLE TRANSPORT PROTEIN SEC20"/>
    <property type="match status" value="1"/>
</dbReference>
<evidence type="ECO:0000256" key="1">
    <source>
        <dbReference type="ARBA" id="ARBA00004163"/>
    </source>
</evidence>
<evidence type="ECO:0000256" key="2">
    <source>
        <dbReference type="ARBA" id="ARBA00022448"/>
    </source>
</evidence>
<dbReference type="Pfam" id="PF03908">
    <property type="entry name" value="Sec20"/>
    <property type="match status" value="1"/>
</dbReference>
<comment type="caution">
    <text evidence="12">The sequence shown here is derived from an EMBL/GenBank/DDBJ whole genome shotgun (WGS) entry which is preliminary data.</text>
</comment>
<feature type="transmembrane region" description="Helical" evidence="10">
    <location>
        <begin position="201"/>
        <end position="218"/>
    </location>
</feature>
<evidence type="ECO:0000256" key="8">
    <source>
        <dbReference type="ARBA" id="ARBA00023136"/>
    </source>
</evidence>
<keyword evidence="5" id="KW-0931">ER-Golgi transport</keyword>
<evidence type="ECO:0000256" key="6">
    <source>
        <dbReference type="ARBA" id="ARBA00022989"/>
    </source>
</evidence>
<evidence type="ECO:0000259" key="11">
    <source>
        <dbReference type="Pfam" id="PF03908"/>
    </source>
</evidence>
<keyword evidence="3 10" id="KW-0812">Transmembrane</keyword>
<dbReference type="GO" id="GO:0005789">
    <property type="term" value="C:endoplasmic reticulum membrane"/>
    <property type="evidence" value="ECO:0007669"/>
    <property type="project" value="UniProtKB-SubCell"/>
</dbReference>
<evidence type="ECO:0000256" key="7">
    <source>
        <dbReference type="ARBA" id="ARBA00023054"/>
    </source>
</evidence>
<dbReference type="InterPro" id="IPR056173">
    <property type="entry name" value="Sec20_C"/>
</dbReference>
<dbReference type="GO" id="GO:0006890">
    <property type="term" value="P:retrograde vesicle-mediated transport, Golgi to endoplasmic reticulum"/>
    <property type="evidence" value="ECO:0007669"/>
    <property type="project" value="InterPro"/>
</dbReference>
<keyword evidence="4" id="KW-0256">Endoplasmic reticulum</keyword>
<comment type="subcellular location">
    <subcellularLocation>
        <location evidence="1">Endoplasmic reticulum membrane</location>
        <topology evidence="1">Single-pass type IV membrane protein</topology>
    </subcellularLocation>
</comment>
<reference evidence="12" key="1">
    <citation type="submission" date="2020-06" db="EMBL/GenBank/DDBJ databases">
        <title>Draft genome of Bugula neritina, a colonial animal packing powerful symbionts and potential medicines.</title>
        <authorList>
            <person name="Rayko M."/>
        </authorList>
    </citation>
    <scope>NUCLEOTIDE SEQUENCE [LARGE SCALE GENOMIC DNA]</scope>
    <source>
        <strain evidence="12">Kwan_BN1</strain>
    </source>
</reference>
<evidence type="ECO:0000256" key="3">
    <source>
        <dbReference type="ARBA" id="ARBA00022692"/>
    </source>
</evidence>
<evidence type="ECO:0000313" key="12">
    <source>
        <dbReference type="EMBL" id="KAF6040126.1"/>
    </source>
</evidence>
<feature type="domain" description="Sec20 C-terminal" evidence="11">
    <location>
        <begin position="133"/>
        <end position="222"/>
    </location>
</feature>
<dbReference type="OrthoDB" id="46868at2759"/>
<accession>A0A7J7KPM2</accession>
<dbReference type="AlphaFoldDB" id="A0A7J7KPM2"/>
<evidence type="ECO:0000256" key="5">
    <source>
        <dbReference type="ARBA" id="ARBA00022892"/>
    </source>
</evidence>
<evidence type="ECO:0000313" key="13">
    <source>
        <dbReference type="Proteomes" id="UP000593567"/>
    </source>
</evidence>
<dbReference type="EMBL" id="VXIV02000180">
    <property type="protein sequence ID" value="KAF6040126.1"/>
    <property type="molecule type" value="Genomic_DNA"/>
</dbReference>
<evidence type="ECO:0000256" key="4">
    <source>
        <dbReference type="ARBA" id="ARBA00022824"/>
    </source>
</evidence>
<evidence type="ECO:0000256" key="10">
    <source>
        <dbReference type="SAM" id="Phobius"/>
    </source>
</evidence>
<gene>
    <name evidence="12" type="ORF">EB796_001566</name>
</gene>
<dbReference type="GO" id="GO:0005484">
    <property type="term" value="F:SNAP receptor activity"/>
    <property type="evidence" value="ECO:0007669"/>
    <property type="project" value="InterPro"/>
</dbReference>
<organism evidence="12 13">
    <name type="scientific">Bugula neritina</name>
    <name type="common">Brown bryozoan</name>
    <name type="synonym">Sertularia neritina</name>
    <dbReference type="NCBI Taxonomy" id="10212"/>
    <lineage>
        <taxon>Eukaryota</taxon>
        <taxon>Metazoa</taxon>
        <taxon>Spiralia</taxon>
        <taxon>Lophotrochozoa</taxon>
        <taxon>Bryozoa</taxon>
        <taxon>Gymnolaemata</taxon>
        <taxon>Cheilostomatida</taxon>
        <taxon>Flustrina</taxon>
        <taxon>Buguloidea</taxon>
        <taxon>Bugulidae</taxon>
        <taxon>Bugula</taxon>
    </lineage>
</organism>
<dbReference type="Proteomes" id="UP000593567">
    <property type="component" value="Unassembled WGS sequence"/>
</dbReference>